<evidence type="ECO:0000256" key="1">
    <source>
        <dbReference type="ARBA" id="ARBA00022670"/>
    </source>
</evidence>
<evidence type="ECO:0000313" key="9">
    <source>
        <dbReference type="Proteomes" id="UP001465668"/>
    </source>
</evidence>
<keyword evidence="9" id="KW-1185">Reference proteome</keyword>
<comment type="caution">
    <text evidence="8">The sequence shown here is derived from an EMBL/GenBank/DDBJ whole genome shotgun (WGS) entry which is preliminary data.</text>
</comment>
<keyword evidence="1 6" id="KW-0645">Protease</keyword>
<dbReference type="InterPro" id="IPR001567">
    <property type="entry name" value="Pept_M3A_M3B_dom"/>
</dbReference>
<dbReference type="SUPFAM" id="SSF55486">
    <property type="entry name" value="Metalloproteases ('zincins'), catalytic domain"/>
    <property type="match status" value="1"/>
</dbReference>
<comment type="similarity">
    <text evidence="6">Belongs to the peptidase M3 family.</text>
</comment>
<evidence type="ECO:0000259" key="7">
    <source>
        <dbReference type="Pfam" id="PF01432"/>
    </source>
</evidence>
<gene>
    <name evidence="8" type="ORF">SCAR479_08027</name>
</gene>
<feature type="domain" description="Peptidase M3A/M3B catalytic" evidence="7">
    <location>
        <begin position="2"/>
        <end position="182"/>
    </location>
</feature>
<evidence type="ECO:0000256" key="4">
    <source>
        <dbReference type="ARBA" id="ARBA00022833"/>
    </source>
</evidence>
<keyword evidence="2 6" id="KW-0479">Metal-binding</keyword>
<organism evidence="8 9">
    <name type="scientific">Seiridium cardinale</name>
    <dbReference type="NCBI Taxonomy" id="138064"/>
    <lineage>
        <taxon>Eukaryota</taxon>
        <taxon>Fungi</taxon>
        <taxon>Dikarya</taxon>
        <taxon>Ascomycota</taxon>
        <taxon>Pezizomycotina</taxon>
        <taxon>Sordariomycetes</taxon>
        <taxon>Xylariomycetidae</taxon>
        <taxon>Amphisphaeriales</taxon>
        <taxon>Sporocadaceae</taxon>
        <taxon>Seiridium</taxon>
    </lineage>
</organism>
<proteinExistence type="inferred from homology"/>
<evidence type="ECO:0000313" key="8">
    <source>
        <dbReference type="EMBL" id="KAK9775351.1"/>
    </source>
</evidence>
<evidence type="ECO:0000256" key="6">
    <source>
        <dbReference type="RuleBase" id="RU003435"/>
    </source>
</evidence>
<sequence>MQKAVDVDEEKISEYFPVEHVMGAMLGLFTSFLGLRFDKLSDDDVGEDIKWHESVAIFAVWDGSSERAHFIGYLYKDLIWREHKYRGNQNGNLECGYLKLDGSRKYPSTILSYALPTPTSRICKLLKHVEVITMFHELGHAIHDLLSNTTYVAFHGSDRLPIDTGEIPSISANLFVLDLSPLLRIDTLETQAHGV</sequence>
<protein>
    <submittedName>
        <fullName evidence="8">Peptidase M3A/M3B catalytic domain-containing protein</fullName>
    </submittedName>
</protein>
<dbReference type="PANTHER" id="PTHR11804:SF84">
    <property type="entry name" value="SACCHAROLYSIN"/>
    <property type="match status" value="1"/>
</dbReference>
<dbReference type="InterPro" id="IPR045090">
    <property type="entry name" value="Pept_M3A_M3B"/>
</dbReference>
<accession>A0ABR2XNG5</accession>
<keyword evidence="3 6" id="KW-0378">Hydrolase</keyword>
<dbReference type="Gene3D" id="1.10.1370.40">
    <property type="match status" value="1"/>
</dbReference>
<reference evidence="8 9" key="1">
    <citation type="submission" date="2024-02" db="EMBL/GenBank/DDBJ databases">
        <title>First draft genome assembly of two strains of Seiridium cardinale.</title>
        <authorList>
            <person name="Emiliani G."/>
            <person name="Scali E."/>
        </authorList>
    </citation>
    <scope>NUCLEOTIDE SEQUENCE [LARGE SCALE GENOMIC DNA]</scope>
    <source>
        <strain evidence="8 9">BM-138-000479</strain>
    </source>
</reference>
<dbReference type="PANTHER" id="PTHR11804">
    <property type="entry name" value="PROTEASE M3 THIMET OLIGOPEPTIDASE-RELATED"/>
    <property type="match status" value="1"/>
</dbReference>
<evidence type="ECO:0000256" key="3">
    <source>
        <dbReference type="ARBA" id="ARBA00022801"/>
    </source>
</evidence>
<dbReference type="Proteomes" id="UP001465668">
    <property type="component" value="Unassembled WGS sequence"/>
</dbReference>
<evidence type="ECO:0000256" key="2">
    <source>
        <dbReference type="ARBA" id="ARBA00022723"/>
    </source>
</evidence>
<dbReference type="EMBL" id="JARVKM010000035">
    <property type="protein sequence ID" value="KAK9775351.1"/>
    <property type="molecule type" value="Genomic_DNA"/>
</dbReference>
<name>A0ABR2XNG5_9PEZI</name>
<evidence type="ECO:0000256" key="5">
    <source>
        <dbReference type="ARBA" id="ARBA00023049"/>
    </source>
</evidence>
<keyword evidence="5 6" id="KW-0482">Metalloprotease</keyword>
<keyword evidence="4 6" id="KW-0862">Zinc</keyword>
<dbReference type="Pfam" id="PF01432">
    <property type="entry name" value="Peptidase_M3"/>
    <property type="match status" value="1"/>
</dbReference>
<comment type="cofactor">
    <cofactor evidence="6">
        <name>Zn(2+)</name>
        <dbReference type="ChEBI" id="CHEBI:29105"/>
    </cofactor>
    <text evidence="6">Binds 1 zinc ion.</text>
</comment>